<keyword evidence="3" id="KW-1185">Reference proteome</keyword>
<dbReference type="EMBL" id="JBFCZG010000002">
    <property type="protein sequence ID" value="KAL3426070.1"/>
    <property type="molecule type" value="Genomic_DNA"/>
</dbReference>
<evidence type="ECO:0000313" key="2">
    <source>
        <dbReference type="EMBL" id="KAL3426070.1"/>
    </source>
</evidence>
<dbReference type="PANTHER" id="PTHR48174">
    <property type="entry name" value="DUF946 FAMILY PROTEIN"/>
    <property type="match status" value="1"/>
</dbReference>
<organism evidence="2 3">
    <name type="scientific">Phlyctema vagabunda</name>
    <dbReference type="NCBI Taxonomy" id="108571"/>
    <lineage>
        <taxon>Eukaryota</taxon>
        <taxon>Fungi</taxon>
        <taxon>Dikarya</taxon>
        <taxon>Ascomycota</taxon>
        <taxon>Pezizomycotina</taxon>
        <taxon>Leotiomycetes</taxon>
        <taxon>Helotiales</taxon>
        <taxon>Dermateaceae</taxon>
        <taxon>Phlyctema</taxon>
    </lineage>
</organism>
<sequence>MTINKSGVMDELEKAGDVEILASPWHRVQIDSRATWSRCRTKDPLLYYKIMLSFFLGFVLWQHALLILAYPSPCTQSHCARQVADIPSYVLEYAPVVWLDEAERYFPSDIAAQLENTHPDVNFSIITEAPSPLTLENLDALNDFGDNGTNVYLTSTIDVTTNPTWLEGIVPDSTGKTNGATSCIIITTDHGAGLVDAFYMYFYAYNQGNTVLGKELGDHIGDWEHNMVRFQDGVPKAIWYSQHSSGQAFTYSATEKVGIRPVSYSARGSHANYATAGSHDHTLPDFHGPIGLLLDYTSQGTLWDPTLEAYFYTYDPATDSFASSGSVASPLGAILYKGRWGDEEYPQSDPRQGEPFFGFTKFVGGPTGPRDKRLNRKNVCPEDDNICLVHNIKLP</sequence>
<name>A0ABR4PRR9_9HELO</name>
<reference evidence="2 3" key="1">
    <citation type="submission" date="2024-06" db="EMBL/GenBank/DDBJ databases">
        <title>Complete genome of Phlyctema vagabunda strain 19-DSS-EL-015.</title>
        <authorList>
            <person name="Fiorenzani C."/>
        </authorList>
    </citation>
    <scope>NUCLEOTIDE SEQUENCE [LARGE SCALE GENOMIC DNA]</scope>
    <source>
        <strain evidence="2 3">19-DSS-EL-015</strain>
    </source>
</reference>
<keyword evidence="1" id="KW-1133">Transmembrane helix</keyword>
<dbReference type="Proteomes" id="UP001629113">
    <property type="component" value="Unassembled WGS sequence"/>
</dbReference>
<comment type="caution">
    <text evidence="2">The sequence shown here is derived from an EMBL/GenBank/DDBJ whole genome shotgun (WGS) entry which is preliminary data.</text>
</comment>
<protein>
    <submittedName>
        <fullName evidence="2">Vacuolar protein sorting-associated protein 62</fullName>
    </submittedName>
</protein>
<evidence type="ECO:0000313" key="3">
    <source>
        <dbReference type="Proteomes" id="UP001629113"/>
    </source>
</evidence>
<feature type="transmembrane region" description="Helical" evidence="1">
    <location>
        <begin position="46"/>
        <end position="70"/>
    </location>
</feature>
<dbReference type="PANTHER" id="PTHR48174:SF5">
    <property type="entry name" value="VACUOLAR PROTEIN SORTING-ASSOCIATED PROTEIN 62"/>
    <property type="match status" value="1"/>
</dbReference>
<dbReference type="Pfam" id="PF06101">
    <property type="entry name" value="Vps62"/>
    <property type="match status" value="1"/>
</dbReference>
<evidence type="ECO:0000256" key="1">
    <source>
        <dbReference type="SAM" id="Phobius"/>
    </source>
</evidence>
<keyword evidence="1" id="KW-0812">Transmembrane</keyword>
<keyword evidence="1" id="KW-0472">Membrane</keyword>
<proteinExistence type="predicted"/>
<dbReference type="InterPro" id="IPR009291">
    <property type="entry name" value="Vps62"/>
</dbReference>
<gene>
    <name evidence="2" type="ORF">PVAG01_02861</name>
</gene>
<accession>A0ABR4PRR9</accession>